<keyword evidence="5" id="KW-0472">Membrane</keyword>
<dbReference type="GO" id="GO:0043386">
    <property type="term" value="P:mycotoxin biosynthetic process"/>
    <property type="evidence" value="ECO:0007669"/>
    <property type="project" value="InterPro"/>
</dbReference>
<evidence type="ECO:0000313" key="7">
    <source>
        <dbReference type="Proteomes" id="UP000326268"/>
    </source>
</evidence>
<dbReference type="Pfam" id="PF11807">
    <property type="entry name" value="UstYa"/>
    <property type="match status" value="1"/>
</dbReference>
<dbReference type="Proteomes" id="UP000326268">
    <property type="component" value="Unassembled WGS sequence"/>
</dbReference>
<organism evidence="6 7">
    <name type="scientific">Aspergillus caelatus</name>
    <dbReference type="NCBI Taxonomy" id="61420"/>
    <lineage>
        <taxon>Eukaryota</taxon>
        <taxon>Fungi</taxon>
        <taxon>Dikarya</taxon>
        <taxon>Ascomycota</taxon>
        <taxon>Pezizomycotina</taxon>
        <taxon>Eurotiomycetes</taxon>
        <taxon>Eurotiomycetidae</taxon>
        <taxon>Eurotiales</taxon>
        <taxon>Aspergillaceae</taxon>
        <taxon>Aspergillus</taxon>
        <taxon>Aspergillus subgen. Circumdati</taxon>
    </lineage>
</organism>
<evidence type="ECO:0000313" key="6">
    <source>
        <dbReference type="EMBL" id="KAE8368604.1"/>
    </source>
</evidence>
<protein>
    <recommendedName>
        <fullName evidence="8">Tat pathway signal sequence</fullName>
    </recommendedName>
</protein>
<sequence>MTPLHSSKKGIRSTTTYTRWGESEESIPIPNQTSPVRTRTGAVIIQVIVTSTIALTLGLIIGQRLSVNKWDGLIREKRIPLIQQMRNGNILSPSIILVPQGNVKTVWEHNLTFSQRPTPESEAAWSSIIPGKFKVIPCYIDKHGSLMYTGGGKQVGRGFIHHPEIAPFISNIAVFHQLHCLHAILVAYYAAVEESDVAKGAQRPDDYLQQTGTRMAPSHIRHCFDYLRQTLMCAADTNMEVLDPQTHTTSGWGQGRQCRDYDEVVKWAEKWANSTDTGIVT</sequence>
<evidence type="ECO:0000256" key="4">
    <source>
        <dbReference type="SAM" id="MobiDB-lite"/>
    </source>
</evidence>
<dbReference type="GeneID" id="43656302"/>
<dbReference type="EMBL" id="ML737582">
    <property type="protein sequence ID" value="KAE8368604.1"/>
    <property type="molecule type" value="Genomic_DNA"/>
</dbReference>
<accession>A0A5N7AFG9</accession>
<feature type="compositionally biased region" description="Basic residues" evidence="4">
    <location>
        <begin position="1"/>
        <end position="11"/>
    </location>
</feature>
<feature type="region of interest" description="Disordered" evidence="4">
    <location>
        <begin position="1"/>
        <end position="33"/>
    </location>
</feature>
<comment type="pathway">
    <text evidence="1">Mycotoxin biosynthesis.</text>
</comment>
<dbReference type="InterPro" id="IPR021765">
    <property type="entry name" value="UstYa-like"/>
</dbReference>
<proteinExistence type="inferred from homology"/>
<keyword evidence="2" id="KW-0560">Oxidoreductase</keyword>
<gene>
    <name evidence="6" type="ORF">BDV27DRAFT_153803</name>
</gene>
<dbReference type="AlphaFoldDB" id="A0A5N7AFG9"/>
<dbReference type="GO" id="GO:0016491">
    <property type="term" value="F:oxidoreductase activity"/>
    <property type="evidence" value="ECO:0007669"/>
    <property type="project" value="UniProtKB-KW"/>
</dbReference>
<evidence type="ECO:0000256" key="2">
    <source>
        <dbReference type="ARBA" id="ARBA00023002"/>
    </source>
</evidence>
<feature type="transmembrane region" description="Helical" evidence="5">
    <location>
        <begin position="43"/>
        <end position="61"/>
    </location>
</feature>
<name>A0A5N7AFG9_9EURO</name>
<reference evidence="6 7" key="1">
    <citation type="submission" date="2019-04" db="EMBL/GenBank/DDBJ databases">
        <title>Friends and foes A comparative genomics studyof 23 Aspergillus species from section Flavi.</title>
        <authorList>
            <consortium name="DOE Joint Genome Institute"/>
            <person name="Kjaerbolling I."/>
            <person name="Vesth T."/>
            <person name="Frisvad J.C."/>
            <person name="Nybo J.L."/>
            <person name="Theobald S."/>
            <person name="Kildgaard S."/>
            <person name="Isbrandt T."/>
            <person name="Kuo A."/>
            <person name="Sato A."/>
            <person name="Lyhne E.K."/>
            <person name="Kogle M.E."/>
            <person name="Wiebenga A."/>
            <person name="Kun R.S."/>
            <person name="Lubbers R.J."/>
            <person name="Makela M.R."/>
            <person name="Barry K."/>
            <person name="Chovatia M."/>
            <person name="Clum A."/>
            <person name="Daum C."/>
            <person name="Haridas S."/>
            <person name="He G."/>
            <person name="LaButti K."/>
            <person name="Lipzen A."/>
            <person name="Mondo S."/>
            <person name="Riley R."/>
            <person name="Salamov A."/>
            <person name="Simmons B.A."/>
            <person name="Magnuson J.K."/>
            <person name="Henrissat B."/>
            <person name="Mortensen U.H."/>
            <person name="Larsen T.O."/>
            <person name="Devries R.P."/>
            <person name="Grigoriev I.V."/>
            <person name="Machida M."/>
            <person name="Baker S.E."/>
            <person name="Andersen M.R."/>
        </authorList>
    </citation>
    <scope>NUCLEOTIDE SEQUENCE [LARGE SCALE GENOMIC DNA]</scope>
    <source>
        <strain evidence="6 7">CBS 763.97</strain>
    </source>
</reference>
<evidence type="ECO:0000256" key="1">
    <source>
        <dbReference type="ARBA" id="ARBA00004685"/>
    </source>
</evidence>
<dbReference type="PANTHER" id="PTHR33365:SF11">
    <property type="entry name" value="TAT PATHWAY SIGNAL SEQUENCE"/>
    <property type="match status" value="1"/>
</dbReference>
<evidence type="ECO:0000256" key="3">
    <source>
        <dbReference type="ARBA" id="ARBA00035112"/>
    </source>
</evidence>
<evidence type="ECO:0008006" key="8">
    <source>
        <dbReference type="Google" id="ProtNLM"/>
    </source>
</evidence>
<evidence type="ECO:0000256" key="5">
    <source>
        <dbReference type="SAM" id="Phobius"/>
    </source>
</evidence>
<dbReference type="PANTHER" id="PTHR33365">
    <property type="entry name" value="YALI0B05434P"/>
    <property type="match status" value="1"/>
</dbReference>
<keyword evidence="5" id="KW-1133">Transmembrane helix</keyword>
<keyword evidence="7" id="KW-1185">Reference proteome</keyword>
<dbReference type="OrthoDB" id="3687641at2759"/>
<keyword evidence="5" id="KW-0812">Transmembrane</keyword>
<dbReference type="RefSeq" id="XP_031931685.1">
    <property type="nucleotide sequence ID" value="XM_032071856.1"/>
</dbReference>
<comment type="similarity">
    <text evidence="3">Belongs to the ustYa family.</text>
</comment>